<name>A0AAE3IH20_9FIRM</name>
<organism evidence="2 3">
    <name type="scientific">Hominimerdicola aceti</name>
    <dbReference type="NCBI Taxonomy" id="2981726"/>
    <lineage>
        <taxon>Bacteria</taxon>
        <taxon>Bacillati</taxon>
        <taxon>Bacillota</taxon>
        <taxon>Clostridia</taxon>
        <taxon>Eubacteriales</taxon>
        <taxon>Oscillospiraceae</taxon>
        <taxon>Hominimerdicola</taxon>
    </lineage>
</organism>
<proteinExistence type="predicted"/>
<accession>A0AAE3IH20</accession>
<keyword evidence="1" id="KW-0812">Transmembrane</keyword>
<dbReference type="AlphaFoldDB" id="A0AAE3IH20"/>
<keyword evidence="3" id="KW-1185">Reference proteome</keyword>
<evidence type="ECO:0000256" key="1">
    <source>
        <dbReference type="SAM" id="Phobius"/>
    </source>
</evidence>
<sequence>MMLRSRKQMSETNMLMILLTISGGLQDAYSYFVRGEVFSNAQTGNIVLMSTYVAKGNWHRALHYLIPVLAFAMGIFIAERLHARFKDVGFIHWRQIIVFTEMVLLCIVGFIPLGGSYDFVANALSSCACAMQVQSFRKVNSYPYASTMCIGNMRSAMESISAYMRIGDKSLLRKSLQYFLTIFVFACGAGIGGAYSLYIGNEFIWISCALLLICFVLMFIKSENDMMREDM</sequence>
<feature type="transmembrane region" description="Helical" evidence="1">
    <location>
        <begin position="90"/>
        <end position="111"/>
    </location>
</feature>
<gene>
    <name evidence="2" type="ORF">OCV57_07445</name>
</gene>
<dbReference type="Proteomes" id="UP001208131">
    <property type="component" value="Unassembled WGS sequence"/>
</dbReference>
<dbReference type="PANTHER" id="PTHR37314:SF4">
    <property type="entry name" value="UPF0700 TRANSMEMBRANE PROTEIN YOAK"/>
    <property type="match status" value="1"/>
</dbReference>
<dbReference type="PANTHER" id="PTHR37314">
    <property type="entry name" value="SLR0142 PROTEIN"/>
    <property type="match status" value="1"/>
</dbReference>
<feature type="transmembrane region" description="Helical" evidence="1">
    <location>
        <begin position="61"/>
        <end position="78"/>
    </location>
</feature>
<dbReference type="Pfam" id="PF06912">
    <property type="entry name" value="DUF1275"/>
    <property type="match status" value="1"/>
</dbReference>
<evidence type="ECO:0000313" key="2">
    <source>
        <dbReference type="EMBL" id="MCU6705755.1"/>
    </source>
</evidence>
<keyword evidence="1" id="KW-0472">Membrane</keyword>
<feature type="transmembrane region" description="Helical" evidence="1">
    <location>
        <begin position="203"/>
        <end position="220"/>
    </location>
</feature>
<evidence type="ECO:0000313" key="3">
    <source>
        <dbReference type="Proteomes" id="UP001208131"/>
    </source>
</evidence>
<reference evidence="2 3" key="1">
    <citation type="journal article" date="2021" name="ISME Commun">
        <title>Automated analysis of genomic sequences facilitates high-throughput and comprehensive description of bacteria.</title>
        <authorList>
            <person name="Hitch T.C.A."/>
        </authorList>
    </citation>
    <scope>NUCLEOTIDE SEQUENCE [LARGE SCALE GENOMIC DNA]</scope>
    <source>
        <strain evidence="2 3">Sanger_31</strain>
    </source>
</reference>
<dbReference type="RefSeq" id="WP_022288241.1">
    <property type="nucleotide sequence ID" value="NZ_JAOQJZ010000006.1"/>
</dbReference>
<comment type="caution">
    <text evidence="2">The sequence shown here is derived from an EMBL/GenBank/DDBJ whole genome shotgun (WGS) entry which is preliminary data.</text>
</comment>
<dbReference type="InterPro" id="IPR010699">
    <property type="entry name" value="DUF1275"/>
</dbReference>
<protein>
    <submittedName>
        <fullName evidence="2">DUF1275 domain-containing protein</fullName>
    </submittedName>
</protein>
<keyword evidence="1" id="KW-1133">Transmembrane helix</keyword>
<dbReference type="EMBL" id="JAOQJZ010000006">
    <property type="protein sequence ID" value="MCU6705755.1"/>
    <property type="molecule type" value="Genomic_DNA"/>
</dbReference>
<feature type="transmembrane region" description="Helical" evidence="1">
    <location>
        <begin position="178"/>
        <end position="197"/>
    </location>
</feature>